<proteinExistence type="predicted"/>
<dbReference type="Proteomes" id="UP001595548">
    <property type="component" value="Unassembled WGS sequence"/>
</dbReference>
<gene>
    <name evidence="2" type="ORF">ACFOEB_06045</name>
</gene>
<comment type="caution">
    <text evidence="2">The sequence shown here is derived from an EMBL/GenBank/DDBJ whole genome shotgun (WGS) entry which is preliminary data.</text>
</comment>
<accession>A0ABV7HRQ3</accession>
<keyword evidence="1" id="KW-0812">Transmembrane</keyword>
<evidence type="ECO:0000256" key="1">
    <source>
        <dbReference type="SAM" id="Phobius"/>
    </source>
</evidence>
<keyword evidence="1" id="KW-1133">Transmembrane helix</keyword>
<dbReference type="RefSeq" id="WP_382415186.1">
    <property type="nucleotide sequence ID" value="NZ_AP031500.1"/>
</dbReference>
<organism evidence="2 3">
    <name type="scientific">Gilvimarinus japonicus</name>
    <dbReference type="NCBI Taxonomy" id="1796469"/>
    <lineage>
        <taxon>Bacteria</taxon>
        <taxon>Pseudomonadati</taxon>
        <taxon>Pseudomonadota</taxon>
        <taxon>Gammaproteobacteria</taxon>
        <taxon>Cellvibrionales</taxon>
        <taxon>Cellvibrionaceae</taxon>
        <taxon>Gilvimarinus</taxon>
    </lineage>
</organism>
<evidence type="ECO:0000313" key="2">
    <source>
        <dbReference type="EMBL" id="MFC3154760.1"/>
    </source>
</evidence>
<name>A0ABV7HRQ3_9GAMM</name>
<evidence type="ECO:0000313" key="3">
    <source>
        <dbReference type="Proteomes" id="UP001595548"/>
    </source>
</evidence>
<reference evidence="3" key="1">
    <citation type="journal article" date="2019" name="Int. J. Syst. Evol. Microbiol.">
        <title>The Global Catalogue of Microorganisms (GCM) 10K type strain sequencing project: providing services to taxonomists for standard genome sequencing and annotation.</title>
        <authorList>
            <consortium name="The Broad Institute Genomics Platform"/>
            <consortium name="The Broad Institute Genome Sequencing Center for Infectious Disease"/>
            <person name="Wu L."/>
            <person name="Ma J."/>
        </authorList>
    </citation>
    <scope>NUCLEOTIDE SEQUENCE [LARGE SCALE GENOMIC DNA]</scope>
    <source>
        <strain evidence="3">KCTC 52141</strain>
    </source>
</reference>
<sequence>MNWLAENQGPLSVLINAGMLAIWILYAQLLLRDYRRKLRPKVLINQSLGTALQSRCLICNMSEQSFYVSLVIAEIDVGDKTYRCSVTDLEITDKDRSKSTTVQGPLKGGDYRDMGEFDNIIQRIASEASQQDIAAQAQSLCIYVIGLYGSENQAVGANRRFCFSKDKQGNACLNPVHIHTENLTGRRHQKEIRRWLENYL</sequence>
<protein>
    <submittedName>
        <fullName evidence="2">Uncharacterized protein</fullName>
    </submittedName>
</protein>
<feature type="transmembrane region" description="Helical" evidence="1">
    <location>
        <begin position="12"/>
        <end position="31"/>
    </location>
</feature>
<keyword evidence="1" id="KW-0472">Membrane</keyword>
<keyword evidence="3" id="KW-1185">Reference proteome</keyword>
<dbReference type="EMBL" id="JBHRTL010000006">
    <property type="protein sequence ID" value="MFC3154760.1"/>
    <property type="molecule type" value="Genomic_DNA"/>
</dbReference>